<name>A0ACC0JBW0_CHOFU</name>
<evidence type="ECO:0000313" key="1">
    <source>
        <dbReference type="EMBL" id="KAI8421546.1"/>
    </source>
</evidence>
<dbReference type="EMBL" id="CM046116">
    <property type="protein sequence ID" value="KAI8421546.1"/>
    <property type="molecule type" value="Genomic_DNA"/>
</dbReference>
<protein>
    <submittedName>
        <fullName evidence="1">Uncharacterized protein</fullName>
    </submittedName>
</protein>
<sequence length="55" mass="6055">MPASPIGLLLKKQLLTLDRGEKTFQSCLEVERDLLADYWVSAEGQQLLRAALGAP</sequence>
<accession>A0ACC0JBW0</accession>
<reference evidence="1 2" key="1">
    <citation type="journal article" date="2022" name="Genome Biol. Evol.">
        <title>The Spruce Budworm Genome: Reconstructing the Evolutionary History of Antifreeze Proteins.</title>
        <authorList>
            <person name="Beliveau C."/>
            <person name="Gagne P."/>
            <person name="Picq S."/>
            <person name="Vernygora O."/>
            <person name="Keeling C.I."/>
            <person name="Pinkney K."/>
            <person name="Doucet D."/>
            <person name="Wen F."/>
            <person name="Johnston J.S."/>
            <person name="Maaroufi H."/>
            <person name="Boyle B."/>
            <person name="Laroche J."/>
            <person name="Dewar K."/>
            <person name="Juretic N."/>
            <person name="Blackburn G."/>
            <person name="Nisole A."/>
            <person name="Brunet B."/>
            <person name="Brandao M."/>
            <person name="Lumley L."/>
            <person name="Duan J."/>
            <person name="Quan G."/>
            <person name="Lucarotti C.J."/>
            <person name="Roe A.D."/>
            <person name="Sperling F.A.H."/>
            <person name="Levesque R.C."/>
            <person name="Cusson M."/>
        </authorList>
    </citation>
    <scope>NUCLEOTIDE SEQUENCE [LARGE SCALE GENOMIC DNA]</scope>
    <source>
        <strain evidence="1">Glfc:IPQL:Cfum</strain>
    </source>
</reference>
<dbReference type="Proteomes" id="UP001064048">
    <property type="component" value="Chromosome 16"/>
</dbReference>
<evidence type="ECO:0000313" key="2">
    <source>
        <dbReference type="Proteomes" id="UP001064048"/>
    </source>
</evidence>
<organism evidence="1 2">
    <name type="scientific">Choristoneura fumiferana</name>
    <name type="common">Spruce budworm moth</name>
    <name type="synonym">Archips fumiferana</name>
    <dbReference type="NCBI Taxonomy" id="7141"/>
    <lineage>
        <taxon>Eukaryota</taxon>
        <taxon>Metazoa</taxon>
        <taxon>Ecdysozoa</taxon>
        <taxon>Arthropoda</taxon>
        <taxon>Hexapoda</taxon>
        <taxon>Insecta</taxon>
        <taxon>Pterygota</taxon>
        <taxon>Neoptera</taxon>
        <taxon>Endopterygota</taxon>
        <taxon>Lepidoptera</taxon>
        <taxon>Glossata</taxon>
        <taxon>Ditrysia</taxon>
        <taxon>Tortricoidea</taxon>
        <taxon>Tortricidae</taxon>
        <taxon>Tortricinae</taxon>
        <taxon>Choristoneura</taxon>
    </lineage>
</organism>
<gene>
    <name evidence="1" type="ORF">MSG28_009579</name>
</gene>
<keyword evidence="2" id="KW-1185">Reference proteome</keyword>
<comment type="caution">
    <text evidence="1">The sequence shown here is derived from an EMBL/GenBank/DDBJ whole genome shotgun (WGS) entry which is preliminary data.</text>
</comment>
<proteinExistence type="predicted"/>